<name>A0A0G1GEJ5_9BACT</name>
<protein>
    <submittedName>
        <fullName evidence="2">Uncharacterized protein</fullName>
    </submittedName>
</protein>
<accession>A0A0G1GEJ5</accession>
<dbReference type="STRING" id="1618578.UV74_C0013G0410"/>
<dbReference type="AlphaFoldDB" id="A0A0G1GEJ5"/>
<organism evidence="2 3">
    <name type="scientific">Candidatus Woesebacteria bacterium GW2011_GWB1_43_14</name>
    <dbReference type="NCBI Taxonomy" id="1618578"/>
    <lineage>
        <taxon>Bacteria</taxon>
        <taxon>Candidatus Woeseibacteriota</taxon>
    </lineage>
</organism>
<evidence type="ECO:0000313" key="2">
    <source>
        <dbReference type="EMBL" id="KKS97288.1"/>
    </source>
</evidence>
<evidence type="ECO:0000313" key="3">
    <source>
        <dbReference type="Proteomes" id="UP000034090"/>
    </source>
</evidence>
<keyword evidence="1" id="KW-0812">Transmembrane</keyword>
<comment type="caution">
    <text evidence="2">The sequence shown here is derived from an EMBL/GenBank/DDBJ whole genome shotgun (WGS) entry which is preliminary data.</text>
</comment>
<reference evidence="2 3" key="1">
    <citation type="journal article" date="2015" name="Nature">
        <title>rRNA introns, odd ribosomes, and small enigmatic genomes across a large radiation of phyla.</title>
        <authorList>
            <person name="Brown C.T."/>
            <person name="Hug L.A."/>
            <person name="Thomas B.C."/>
            <person name="Sharon I."/>
            <person name="Castelle C.J."/>
            <person name="Singh A."/>
            <person name="Wilkins M.J."/>
            <person name="Williams K.H."/>
            <person name="Banfield J.F."/>
        </authorList>
    </citation>
    <scope>NUCLEOTIDE SEQUENCE [LARGE SCALE GENOMIC DNA]</scope>
</reference>
<proteinExistence type="predicted"/>
<keyword evidence="1" id="KW-1133">Transmembrane helix</keyword>
<gene>
    <name evidence="2" type="ORF">UV74_C0013G0410</name>
</gene>
<sequence>MISDLKNIDRFYYVFGGLLLITSIFAIFTLRTIFSAFTQAGQIDRELLEASTPRIDLDTLDSAYQMVTNKKVVPLDVK</sequence>
<keyword evidence="1" id="KW-0472">Membrane</keyword>
<dbReference type="EMBL" id="LCFQ01000013">
    <property type="protein sequence ID" value="KKS97288.1"/>
    <property type="molecule type" value="Genomic_DNA"/>
</dbReference>
<dbReference type="Proteomes" id="UP000034090">
    <property type="component" value="Unassembled WGS sequence"/>
</dbReference>
<feature type="transmembrane region" description="Helical" evidence="1">
    <location>
        <begin position="12"/>
        <end position="34"/>
    </location>
</feature>
<evidence type="ECO:0000256" key="1">
    <source>
        <dbReference type="SAM" id="Phobius"/>
    </source>
</evidence>